<keyword evidence="2" id="KW-1185">Reference proteome</keyword>
<dbReference type="SUPFAM" id="SSF50630">
    <property type="entry name" value="Acid proteases"/>
    <property type="match status" value="1"/>
</dbReference>
<comment type="caution">
    <text evidence="1">The sequence shown here is derived from an EMBL/GenBank/DDBJ whole genome shotgun (WGS) entry which is preliminary data.</text>
</comment>
<sequence length="108" mass="11868">MVFGCMDTDTSPSNEDSKSTGLMGMDLGALLFANQMKLTKFSYCISNKDSTSVLVLGNGATPSGLVHYTPLIKMTTPLPYFNRFAYTIQLEGIKVPNLLSFLDRFTLL</sequence>
<dbReference type="PANTHER" id="PTHR47965">
    <property type="entry name" value="ASPARTYL PROTEASE-RELATED"/>
    <property type="match status" value="1"/>
</dbReference>
<dbReference type="Gene3D" id="2.40.70.10">
    <property type="entry name" value="Acid Proteases"/>
    <property type="match status" value="1"/>
</dbReference>
<dbReference type="GO" id="GO:0004190">
    <property type="term" value="F:aspartic-type endopeptidase activity"/>
    <property type="evidence" value="ECO:0007669"/>
    <property type="project" value="InterPro"/>
</dbReference>
<dbReference type="GO" id="GO:0006508">
    <property type="term" value="P:proteolysis"/>
    <property type="evidence" value="ECO:0007669"/>
    <property type="project" value="InterPro"/>
</dbReference>
<dbReference type="InterPro" id="IPR001461">
    <property type="entry name" value="Aspartic_peptidase_A1"/>
</dbReference>
<reference evidence="1 2" key="1">
    <citation type="journal article" date="2018" name="Front. Plant Sci.">
        <title>Red Clover (Trifolium pratense) and Zigzag Clover (T. medium) - A Picture of Genomic Similarities and Differences.</title>
        <authorList>
            <person name="Dluhosova J."/>
            <person name="Istvanek J."/>
            <person name="Nedelnik J."/>
            <person name="Repkova J."/>
        </authorList>
    </citation>
    <scope>NUCLEOTIDE SEQUENCE [LARGE SCALE GENOMIC DNA]</scope>
    <source>
        <strain evidence="2">cv. 10/8</strain>
        <tissue evidence="1">Leaf</tissue>
    </source>
</reference>
<organism evidence="1 2">
    <name type="scientific">Trifolium medium</name>
    <dbReference type="NCBI Taxonomy" id="97028"/>
    <lineage>
        <taxon>Eukaryota</taxon>
        <taxon>Viridiplantae</taxon>
        <taxon>Streptophyta</taxon>
        <taxon>Embryophyta</taxon>
        <taxon>Tracheophyta</taxon>
        <taxon>Spermatophyta</taxon>
        <taxon>Magnoliopsida</taxon>
        <taxon>eudicotyledons</taxon>
        <taxon>Gunneridae</taxon>
        <taxon>Pentapetalae</taxon>
        <taxon>rosids</taxon>
        <taxon>fabids</taxon>
        <taxon>Fabales</taxon>
        <taxon>Fabaceae</taxon>
        <taxon>Papilionoideae</taxon>
        <taxon>50 kb inversion clade</taxon>
        <taxon>NPAAA clade</taxon>
        <taxon>Hologalegina</taxon>
        <taxon>IRL clade</taxon>
        <taxon>Trifolieae</taxon>
        <taxon>Trifolium</taxon>
    </lineage>
</organism>
<proteinExistence type="predicted"/>
<dbReference type="PANTHER" id="PTHR47965:SF38">
    <property type="entry name" value="PROTEASE FAMILY PROTEIN, PUTATIVE-RELATED"/>
    <property type="match status" value="1"/>
</dbReference>
<evidence type="ECO:0000313" key="1">
    <source>
        <dbReference type="EMBL" id="MCI29348.1"/>
    </source>
</evidence>
<dbReference type="InterPro" id="IPR021109">
    <property type="entry name" value="Peptidase_aspartic_dom_sf"/>
</dbReference>
<protein>
    <submittedName>
        <fullName evidence="1">Aspartic proteinase PCS1-like</fullName>
    </submittedName>
</protein>
<name>A0A392QYG6_9FABA</name>
<dbReference type="AlphaFoldDB" id="A0A392QYG6"/>
<dbReference type="Proteomes" id="UP000265520">
    <property type="component" value="Unassembled WGS sequence"/>
</dbReference>
<dbReference type="EMBL" id="LXQA010171931">
    <property type="protein sequence ID" value="MCI29348.1"/>
    <property type="molecule type" value="Genomic_DNA"/>
</dbReference>
<accession>A0A392QYG6</accession>
<evidence type="ECO:0000313" key="2">
    <source>
        <dbReference type="Proteomes" id="UP000265520"/>
    </source>
</evidence>